<dbReference type="GO" id="GO:0008982">
    <property type="term" value="F:protein-N(PI)-phosphohistidine-sugar phosphotransferase activity"/>
    <property type="evidence" value="ECO:0007669"/>
    <property type="project" value="InterPro"/>
</dbReference>
<evidence type="ECO:0000256" key="3">
    <source>
        <dbReference type="ARBA" id="ARBA00023015"/>
    </source>
</evidence>
<evidence type="ECO:0000256" key="2">
    <source>
        <dbReference type="ARBA" id="ARBA00022737"/>
    </source>
</evidence>
<protein>
    <submittedName>
        <fullName evidence="9">Transcriptional regulator (Antiterminator)</fullName>
    </submittedName>
</protein>
<evidence type="ECO:0000259" key="6">
    <source>
        <dbReference type="PROSITE" id="PS51094"/>
    </source>
</evidence>
<dbReference type="Gene3D" id="3.40.930.10">
    <property type="entry name" value="Mannitol-specific EII, Chain A"/>
    <property type="match status" value="1"/>
</dbReference>
<dbReference type="InterPro" id="IPR016152">
    <property type="entry name" value="PTrfase/Anion_transptr"/>
</dbReference>
<dbReference type="InterPro" id="IPR011608">
    <property type="entry name" value="PRD"/>
</dbReference>
<evidence type="ECO:0000313" key="10">
    <source>
        <dbReference type="Proteomes" id="UP000000449"/>
    </source>
</evidence>
<dbReference type="Pfam" id="PF05043">
    <property type="entry name" value="Mga"/>
    <property type="match status" value="1"/>
</dbReference>
<dbReference type="InterPro" id="IPR007737">
    <property type="entry name" value="Mga_HTH"/>
</dbReference>
<dbReference type="InterPro" id="IPR002178">
    <property type="entry name" value="PTS_EIIA_type-2_dom"/>
</dbReference>
<organism evidence="9 10">
    <name type="scientific">Streptococcus uberis (strain ATCC BAA-854 / 0140J)</name>
    <dbReference type="NCBI Taxonomy" id="218495"/>
    <lineage>
        <taxon>Bacteria</taxon>
        <taxon>Bacillati</taxon>
        <taxon>Bacillota</taxon>
        <taxon>Bacilli</taxon>
        <taxon>Lactobacillales</taxon>
        <taxon>Streptococcaceae</taxon>
        <taxon>Streptococcus</taxon>
    </lineage>
</organism>
<dbReference type="GO" id="GO:0009401">
    <property type="term" value="P:phosphoenolpyruvate-dependent sugar phosphotransferase system"/>
    <property type="evidence" value="ECO:0007669"/>
    <property type="project" value="InterPro"/>
</dbReference>
<dbReference type="InterPro" id="IPR050661">
    <property type="entry name" value="BglG_antiterminators"/>
</dbReference>
<dbReference type="AlphaFoldDB" id="B9DT71"/>
<feature type="domain" description="PRD" evidence="8">
    <location>
        <begin position="275"/>
        <end position="382"/>
    </location>
</feature>
<dbReference type="PANTHER" id="PTHR30185">
    <property type="entry name" value="CRYPTIC BETA-GLUCOSIDE BGL OPERON ANTITERMINATOR"/>
    <property type="match status" value="1"/>
</dbReference>
<dbReference type="Gene3D" id="3.40.50.2300">
    <property type="match status" value="1"/>
</dbReference>
<dbReference type="Pfam" id="PF00359">
    <property type="entry name" value="PTS_EIIA_2"/>
    <property type="match status" value="1"/>
</dbReference>
<dbReference type="Proteomes" id="UP000000449">
    <property type="component" value="Chromosome"/>
</dbReference>
<dbReference type="PANTHER" id="PTHR30185:SF13">
    <property type="entry name" value="LICABCH OPERON REGULATOR-RELATED"/>
    <property type="match status" value="1"/>
</dbReference>
<dbReference type="InterPro" id="IPR013196">
    <property type="entry name" value="HTH_11"/>
</dbReference>
<dbReference type="RefSeq" id="WP_012657745.1">
    <property type="nucleotide sequence ID" value="NC_012004.1"/>
</dbReference>
<evidence type="ECO:0000256" key="4">
    <source>
        <dbReference type="ARBA" id="ARBA00023159"/>
    </source>
</evidence>
<keyword evidence="4" id="KW-0010">Activator</keyword>
<dbReference type="Gene3D" id="1.10.1790.10">
    <property type="entry name" value="PRD domain"/>
    <property type="match status" value="1"/>
</dbReference>
<dbReference type="InterPro" id="IPR036388">
    <property type="entry name" value="WH-like_DNA-bd_sf"/>
</dbReference>
<evidence type="ECO:0000259" key="7">
    <source>
        <dbReference type="PROSITE" id="PS51099"/>
    </source>
</evidence>
<evidence type="ECO:0000313" key="9">
    <source>
        <dbReference type="EMBL" id="CAR40656.1"/>
    </source>
</evidence>
<dbReference type="PROSITE" id="PS51372">
    <property type="entry name" value="PRD_2"/>
    <property type="match status" value="2"/>
</dbReference>
<dbReference type="KEGG" id="sub:SUB0194"/>
<evidence type="ECO:0000256" key="5">
    <source>
        <dbReference type="ARBA" id="ARBA00023163"/>
    </source>
</evidence>
<keyword evidence="3" id="KW-0805">Transcription regulation</keyword>
<dbReference type="SUPFAM" id="SSF63520">
    <property type="entry name" value="PTS-regulatory domain, PRD"/>
    <property type="match status" value="2"/>
</dbReference>
<feature type="domain" description="PTS EIIA type-2" evidence="6">
    <location>
        <begin position="481"/>
        <end position="617"/>
    </location>
</feature>
<dbReference type="HOGENOM" id="CLU_013442_5_1_9"/>
<proteinExistence type="predicted"/>
<dbReference type="InterPro" id="IPR036095">
    <property type="entry name" value="PTS_EIIB-like_sf"/>
</dbReference>
<dbReference type="SUPFAM" id="SSF52794">
    <property type="entry name" value="PTS system IIB component-like"/>
    <property type="match status" value="1"/>
</dbReference>
<name>B9DT71_STRU0</name>
<evidence type="ECO:0000259" key="8">
    <source>
        <dbReference type="PROSITE" id="PS51372"/>
    </source>
</evidence>
<dbReference type="SUPFAM" id="SSF55804">
    <property type="entry name" value="Phoshotransferase/anion transport protein"/>
    <property type="match status" value="1"/>
</dbReference>
<accession>B9DT71</accession>
<dbReference type="SUPFAM" id="SSF46785">
    <property type="entry name" value="Winged helix' DNA-binding domain"/>
    <property type="match status" value="1"/>
</dbReference>
<sequence>MEEKYFEILELLSEDSYCSSVKLSEKLGISEKTARTRIKELDHQLETFGATITSKRGLGYSLVVTDQKQFLESVNRSSKNRSDGDVQDELFRFLLDMEDYQTIDDISAQLYISRSVLTNYLKKIEALLKLYDLSIDRKPHYGIKIIGSEANKRTCIQTNNLYPLDDRDLIRKLMDYIIVGNQKYQVYMSEVAMEALINYIMISISRIKHHFPIEQIKTDRQEISQASQKIISDYINFIFKETKVYFNQYERDYLALQFTSKLASNSLSKFGPNFIISSQIDQLTFEMLDRVYKLLNLDFRNNLELRMALSQHLVPMDIRLRYNIMLENPLSEQIQKEYPFPYTIASTAVTVLNEFYQKDISQGEMAYIALIFALATEKRNRDIAKKNILLVCISGTSSSQLFKYKYLQAFGDYINKVYESSVSDLDFFDFKGNHIDYIFTTVPLSKKYPIPIYEINLFIDTNDILTYKQFFEEGEKNYLLDYYSTNLFLPHLKASTKEDALKQMCQHISRYGITPDGFYEAVLQRESLGQTAFGDIALPHPYKVLTEKSFVCVAILEEPIFWETKEIQVIFLMSIGKEKADSLEEFYKTTSNIMFNEEAVKALIETPTFENLLQQLK</sequence>
<reference evidence="10" key="1">
    <citation type="journal article" date="2009" name="BMC Genomics">
        <title>Evidence for niche adaptation in the genome of the bovine pathogen Streptococcus uberis.</title>
        <authorList>
            <person name="Ward P.N."/>
            <person name="Holden M.T.G."/>
            <person name="Leigh J.A."/>
            <person name="Lennard N."/>
            <person name="Bignell A."/>
            <person name="Barron A."/>
            <person name="Clark L."/>
            <person name="Quail M.A."/>
            <person name="Woodward J."/>
            <person name="Barrell B.G."/>
            <person name="Egan S.A."/>
            <person name="Field T.R."/>
            <person name="Maskell D."/>
            <person name="Kehoe M."/>
            <person name="Dowson C.G."/>
            <person name="Chanter N."/>
            <person name="Whatmore A.M."/>
            <person name="Bentley S.D."/>
            <person name="Parkhill J."/>
        </authorList>
    </citation>
    <scope>NUCLEOTIDE SEQUENCE [LARGE SCALE GENOMIC DNA]</scope>
    <source>
        <strain evidence="10">ATCC BAA-854 / 0140J</strain>
    </source>
</reference>
<dbReference type="Pfam" id="PF00874">
    <property type="entry name" value="PRD"/>
    <property type="match status" value="1"/>
</dbReference>
<dbReference type="EMBL" id="AM946015">
    <property type="protein sequence ID" value="CAR40656.1"/>
    <property type="molecule type" value="Genomic_DNA"/>
</dbReference>
<keyword evidence="2" id="KW-0677">Repeat</keyword>
<dbReference type="eggNOG" id="COG1762">
    <property type="taxonomic scope" value="Bacteria"/>
</dbReference>
<gene>
    <name evidence="9" type="ordered locus">SUB0194</name>
</gene>
<dbReference type="InterPro" id="IPR036390">
    <property type="entry name" value="WH_DNA-bd_sf"/>
</dbReference>
<dbReference type="InterPro" id="IPR036634">
    <property type="entry name" value="PRD_sf"/>
</dbReference>
<feature type="domain" description="PTS EIIB type-2" evidence="7">
    <location>
        <begin position="386"/>
        <end position="479"/>
    </location>
</feature>
<dbReference type="STRING" id="218495.SUB0194"/>
<keyword evidence="1" id="KW-0808">Transferase</keyword>
<dbReference type="Gene3D" id="1.10.10.10">
    <property type="entry name" value="Winged helix-like DNA-binding domain superfamily/Winged helix DNA-binding domain"/>
    <property type="match status" value="1"/>
</dbReference>
<keyword evidence="5" id="KW-0804">Transcription</keyword>
<dbReference type="GO" id="GO:0006355">
    <property type="term" value="P:regulation of DNA-templated transcription"/>
    <property type="evidence" value="ECO:0007669"/>
    <property type="project" value="InterPro"/>
</dbReference>
<evidence type="ECO:0000256" key="1">
    <source>
        <dbReference type="ARBA" id="ARBA00022679"/>
    </source>
</evidence>
<dbReference type="PROSITE" id="PS51099">
    <property type="entry name" value="PTS_EIIB_TYPE_2"/>
    <property type="match status" value="1"/>
</dbReference>
<keyword evidence="10" id="KW-1185">Reference proteome</keyword>
<feature type="domain" description="PRD" evidence="8">
    <location>
        <begin position="164"/>
        <end position="268"/>
    </location>
</feature>
<dbReference type="Pfam" id="PF08279">
    <property type="entry name" value="HTH_11"/>
    <property type="match status" value="1"/>
</dbReference>
<dbReference type="PROSITE" id="PS51094">
    <property type="entry name" value="PTS_EIIA_TYPE_2"/>
    <property type="match status" value="1"/>
</dbReference>
<dbReference type="InterPro" id="IPR013011">
    <property type="entry name" value="PTS_EIIB_2"/>
</dbReference>
<dbReference type="eggNOG" id="COG3711">
    <property type="taxonomic scope" value="Bacteria"/>
</dbReference>